<dbReference type="GO" id="GO:0009279">
    <property type="term" value="C:cell outer membrane"/>
    <property type="evidence" value="ECO:0007669"/>
    <property type="project" value="UniProtKB-SubCell"/>
</dbReference>
<gene>
    <name evidence="17" type="ORF">NITLEN_40040</name>
</gene>
<dbReference type="AlphaFoldDB" id="A0A330L6Q0"/>
<evidence type="ECO:0000256" key="12">
    <source>
        <dbReference type="ARBA" id="ARBA00023170"/>
    </source>
</evidence>
<dbReference type="NCBIfam" id="TIGR01783">
    <property type="entry name" value="TonB-siderophor"/>
    <property type="match status" value="1"/>
</dbReference>
<dbReference type="Pfam" id="PF00593">
    <property type="entry name" value="TonB_dep_Rec_b-barrel"/>
    <property type="match status" value="1"/>
</dbReference>
<keyword evidence="6 14" id="KW-0812">Transmembrane</keyword>
<dbReference type="GO" id="GO:0015344">
    <property type="term" value="F:siderophore uptake transmembrane transporter activity"/>
    <property type="evidence" value="ECO:0007669"/>
    <property type="project" value="TreeGrafter"/>
</dbReference>
<dbReference type="GO" id="GO:0015891">
    <property type="term" value="P:siderophore transport"/>
    <property type="evidence" value="ECO:0007669"/>
    <property type="project" value="InterPro"/>
</dbReference>
<evidence type="ECO:0000256" key="1">
    <source>
        <dbReference type="ARBA" id="ARBA00004571"/>
    </source>
</evidence>
<dbReference type="InterPro" id="IPR037066">
    <property type="entry name" value="Plug_dom_sf"/>
</dbReference>
<name>A0A330L6Q0_9BACT</name>
<evidence type="ECO:0000256" key="4">
    <source>
        <dbReference type="ARBA" id="ARBA00022452"/>
    </source>
</evidence>
<evidence type="ECO:0000256" key="15">
    <source>
        <dbReference type="RuleBase" id="RU003357"/>
    </source>
</evidence>
<dbReference type="Gene3D" id="2.40.170.20">
    <property type="entry name" value="TonB-dependent receptor, beta-barrel domain"/>
    <property type="match status" value="1"/>
</dbReference>
<keyword evidence="12" id="KW-0675">Receptor</keyword>
<dbReference type="InterPro" id="IPR039426">
    <property type="entry name" value="TonB-dep_rcpt-like"/>
</dbReference>
<dbReference type="GO" id="GO:0038023">
    <property type="term" value="F:signaling receptor activity"/>
    <property type="evidence" value="ECO:0007669"/>
    <property type="project" value="InterPro"/>
</dbReference>
<dbReference type="InterPro" id="IPR036942">
    <property type="entry name" value="Beta-barrel_TonB_sf"/>
</dbReference>
<accession>A0A330L6Q0</accession>
<protein>
    <submittedName>
        <fullName evidence="17">Putative Ferric iron uptake protein</fullName>
    </submittedName>
</protein>
<organism evidence="17 18">
    <name type="scientific">Nitrospira lenta</name>
    <dbReference type="NCBI Taxonomy" id="1436998"/>
    <lineage>
        <taxon>Bacteria</taxon>
        <taxon>Pseudomonadati</taxon>
        <taxon>Nitrospirota</taxon>
        <taxon>Nitrospiria</taxon>
        <taxon>Nitrospirales</taxon>
        <taxon>Nitrospiraceae</taxon>
        <taxon>Nitrospira</taxon>
    </lineage>
</organism>
<evidence type="ECO:0000256" key="10">
    <source>
        <dbReference type="ARBA" id="ARBA00023077"/>
    </source>
</evidence>
<evidence type="ECO:0000313" key="17">
    <source>
        <dbReference type="EMBL" id="SPP65567.1"/>
    </source>
</evidence>
<evidence type="ECO:0000259" key="16">
    <source>
        <dbReference type="SMART" id="SM00965"/>
    </source>
</evidence>
<dbReference type="FunFam" id="2.170.130.10:FF:000001">
    <property type="entry name" value="Catecholate siderophore TonB-dependent receptor"/>
    <property type="match status" value="1"/>
</dbReference>
<evidence type="ECO:0000256" key="13">
    <source>
        <dbReference type="ARBA" id="ARBA00023237"/>
    </source>
</evidence>
<keyword evidence="9" id="KW-0406">Ion transport</keyword>
<dbReference type="CDD" id="cd01347">
    <property type="entry name" value="ligand_gated_channel"/>
    <property type="match status" value="1"/>
</dbReference>
<dbReference type="InterPro" id="IPR012910">
    <property type="entry name" value="Plug_dom"/>
</dbReference>
<evidence type="ECO:0000256" key="7">
    <source>
        <dbReference type="ARBA" id="ARBA00022729"/>
    </source>
</evidence>
<dbReference type="Proteomes" id="UP000248168">
    <property type="component" value="Unassembled WGS sequence"/>
</dbReference>
<proteinExistence type="inferred from homology"/>
<keyword evidence="4 14" id="KW-1134">Transmembrane beta strand</keyword>
<dbReference type="PANTHER" id="PTHR32552">
    <property type="entry name" value="FERRICHROME IRON RECEPTOR-RELATED"/>
    <property type="match status" value="1"/>
</dbReference>
<evidence type="ECO:0000256" key="14">
    <source>
        <dbReference type="PROSITE-ProRule" id="PRU01360"/>
    </source>
</evidence>
<dbReference type="PANTHER" id="PTHR32552:SF68">
    <property type="entry name" value="FERRICHROME OUTER MEMBRANE TRANSPORTER_PHAGE RECEPTOR"/>
    <property type="match status" value="1"/>
</dbReference>
<dbReference type="InterPro" id="IPR000531">
    <property type="entry name" value="Beta-barrel_TonB"/>
</dbReference>
<keyword evidence="7" id="KW-0732">Signal</keyword>
<keyword evidence="11 14" id="KW-0472">Membrane</keyword>
<keyword evidence="3 14" id="KW-0813">Transport</keyword>
<dbReference type="FunCoup" id="A0A330L6Q0">
    <property type="interactions" value="35"/>
</dbReference>
<dbReference type="OrthoDB" id="9790771at2"/>
<feature type="domain" description="Secretin/TonB short N-terminal" evidence="16">
    <location>
        <begin position="84"/>
        <end position="135"/>
    </location>
</feature>
<evidence type="ECO:0000256" key="5">
    <source>
        <dbReference type="ARBA" id="ARBA00022496"/>
    </source>
</evidence>
<dbReference type="PROSITE" id="PS52016">
    <property type="entry name" value="TONB_DEPENDENT_REC_3"/>
    <property type="match status" value="1"/>
</dbReference>
<dbReference type="InterPro" id="IPR010105">
    <property type="entry name" value="TonB_sidphr_rcpt"/>
</dbReference>
<evidence type="ECO:0000256" key="9">
    <source>
        <dbReference type="ARBA" id="ARBA00023065"/>
    </source>
</evidence>
<keyword evidence="10 15" id="KW-0798">TonB box</keyword>
<dbReference type="Pfam" id="PF07715">
    <property type="entry name" value="Plug"/>
    <property type="match status" value="1"/>
</dbReference>
<dbReference type="SMART" id="SM00965">
    <property type="entry name" value="STN"/>
    <property type="match status" value="1"/>
</dbReference>
<keyword evidence="5" id="KW-0410">Iron transport</keyword>
<sequence>MQADDQAAIRMVRCGNGTVRRNGCKGIGRTAGVLLVMACFGQMVSPVQAQEGAAPVQQAPAITFNIGAQPLGAALNAFAEATGWQVSFPTELAADAKSSGVSGSHTPEAALQALLEGTGLTYRSTSANAVTLVPGLSAVPSVSSVPLLAQPAASELPSEPAMVPKSKPVKVPEIVVKDVKERDERSYTADESSSATRIPAPIQDIPRSIQVVTRQVMEDQKVIRMSDALRNVSGTSMPNTQGGRAGDFMIRGFRSDLNVFKNGFRDDSTYGSRAARDIINIESIEVVKSPASFLYGRTDPGGVINQITKAPLKDPYYSAEMIVGSYNLYRPTVDIGGPLNESKTLTYRFNGMYESAESYREGVKTDRLFLTPTFGWEIGPRTTFRFEGEYLYDRSPIDRGTVAVGNRPASIPIGRFLGDPSRRGEINSGKATLTLIHEISDAWKWRSAFRSAASRERYTSLESNVMDDVTGILTLARYETPQTVQSHYWQNELHGLFSTGSVKHKALLGIELGREHQSSTLSGDFGGLGSFIDIYNPGNRLFADGPLSLFGNSAQTNNIMGAYFGDQIDLLENLHVHAGGRFDVLEQKLTTRPHDFNPTTTKTHETDTAFSPSIGVTYQPWKWVAVFANYTESFAPQTTGSRSFDGSVFSPERGKSYEGGLKFQAMEGRVRSTVAVFDIRKKNVLTSDPANGVFFSVATGEQHSRGFEVDVAGQVMPGWDIIANYAYVDARVSEDNKFVVDSRLPNVPLHQGSLWTTYFFQEGVVKGFGAGVGMYAQGKRQGLLQCQDPVGSSCQNGFDMPGFARMDAALYYRKPEFFAKTNLIAAINFTNLLDQRYFTGAQNFREIVYTGAPFTVIGSVKLEFN</sequence>
<evidence type="ECO:0000313" key="18">
    <source>
        <dbReference type="Proteomes" id="UP000248168"/>
    </source>
</evidence>
<evidence type="ECO:0000256" key="6">
    <source>
        <dbReference type="ARBA" id="ARBA00022692"/>
    </source>
</evidence>
<dbReference type="InterPro" id="IPR011662">
    <property type="entry name" value="Secretin/TonB_short_N"/>
</dbReference>
<keyword evidence="18" id="KW-1185">Reference proteome</keyword>
<evidence type="ECO:0000256" key="3">
    <source>
        <dbReference type="ARBA" id="ARBA00022448"/>
    </source>
</evidence>
<dbReference type="SUPFAM" id="SSF56935">
    <property type="entry name" value="Porins"/>
    <property type="match status" value="1"/>
</dbReference>
<keyword evidence="13 14" id="KW-0998">Cell outer membrane</keyword>
<dbReference type="Gene3D" id="2.170.130.10">
    <property type="entry name" value="TonB-dependent receptor, plug domain"/>
    <property type="match status" value="1"/>
</dbReference>
<evidence type="ECO:0000256" key="2">
    <source>
        <dbReference type="ARBA" id="ARBA00009810"/>
    </source>
</evidence>
<comment type="subcellular location">
    <subcellularLocation>
        <location evidence="1 14">Cell outer membrane</location>
        <topology evidence="1 14">Multi-pass membrane protein</topology>
    </subcellularLocation>
</comment>
<comment type="similarity">
    <text evidence="2 14 15">Belongs to the TonB-dependent receptor family.</text>
</comment>
<dbReference type="Pfam" id="PF07660">
    <property type="entry name" value="STN"/>
    <property type="match status" value="1"/>
</dbReference>
<dbReference type="FunFam" id="2.40.170.20:FF:000005">
    <property type="entry name" value="TonB-dependent siderophore receptor"/>
    <property type="match status" value="1"/>
</dbReference>
<dbReference type="Gene3D" id="3.55.50.30">
    <property type="match status" value="1"/>
</dbReference>
<evidence type="ECO:0000256" key="11">
    <source>
        <dbReference type="ARBA" id="ARBA00023136"/>
    </source>
</evidence>
<reference evidence="18" key="1">
    <citation type="submission" date="2018-04" db="EMBL/GenBank/DDBJ databases">
        <authorList>
            <person name="Lucker S."/>
            <person name="Sakoula D."/>
        </authorList>
    </citation>
    <scope>NUCLEOTIDE SEQUENCE [LARGE SCALE GENOMIC DNA]</scope>
</reference>
<dbReference type="EMBL" id="OUNR01000017">
    <property type="protein sequence ID" value="SPP65567.1"/>
    <property type="molecule type" value="Genomic_DNA"/>
</dbReference>
<evidence type="ECO:0000256" key="8">
    <source>
        <dbReference type="ARBA" id="ARBA00023004"/>
    </source>
</evidence>
<dbReference type="InParanoid" id="A0A330L6Q0"/>
<keyword evidence="8" id="KW-0408">Iron</keyword>